<organism evidence="1 2">
    <name type="scientific">Ambrosiozyma monospora</name>
    <name type="common">Yeast</name>
    <name type="synonym">Endomycopsis monosporus</name>
    <dbReference type="NCBI Taxonomy" id="43982"/>
    <lineage>
        <taxon>Eukaryota</taxon>
        <taxon>Fungi</taxon>
        <taxon>Dikarya</taxon>
        <taxon>Ascomycota</taxon>
        <taxon>Saccharomycotina</taxon>
        <taxon>Pichiomycetes</taxon>
        <taxon>Pichiales</taxon>
        <taxon>Pichiaceae</taxon>
        <taxon>Ambrosiozyma</taxon>
    </lineage>
</organism>
<gene>
    <name evidence="1" type="ORF">Amon02_001113400</name>
</gene>
<comment type="caution">
    <text evidence="1">The sequence shown here is derived from an EMBL/GenBank/DDBJ whole genome shotgun (WGS) entry which is preliminary data.</text>
</comment>
<sequence length="225" mass="25769">MIESLKQNKNIDQASKDSILGCIPEIIDSANFVCEDTGIILRVEVYSPVLDSDDWRDFEDEEIQARYATYLSLVGNIDSGMLPAAPKTFDCLNILYRVLKGPIDDKDSNNEKTLKPENSPALKLNINLDLLPAKFLFEPMGTELKPPYFNSFGEYKDLGCEYFIRAIKEVLFVASTFAPNPTEFFKIQLQHTTNLRPVFELLKEYDVTHQLQNFDKYPENSYTTE</sequence>
<evidence type="ECO:0000313" key="2">
    <source>
        <dbReference type="Proteomes" id="UP001165064"/>
    </source>
</evidence>
<dbReference type="EMBL" id="BSXS01011649">
    <property type="protein sequence ID" value="GMF00986.1"/>
    <property type="molecule type" value="Genomic_DNA"/>
</dbReference>
<dbReference type="Proteomes" id="UP001165064">
    <property type="component" value="Unassembled WGS sequence"/>
</dbReference>
<keyword evidence="2" id="KW-1185">Reference proteome</keyword>
<reference evidence="1" key="1">
    <citation type="submission" date="2023-04" db="EMBL/GenBank/DDBJ databases">
        <title>Ambrosiozyma monospora NBRC 10751.</title>
        <authorList>
            <person name="Ichikawa N."/>
            <person name="Sato H."/>
            <person name="Tonouchi N."/>
        </authorList>
    </citation>
    <scope>NUCLEOTIDE SEQUENCE</scope>
    <source>
        <strain evidence="1">NBRC 10751</strain>
    </source>
</reference>
<evidence type="ECO:0000313" key="1">
    <source>
        <dbReference type="EMBL" id="GMF00986.1"/>
    </source>
</evidence>
<protein>
    <submittedName>
        <fullName evidence="1">Unnamed protein product</fullName>
    </submittedName>
</protein>
<name>A0ACB5U4H5_AMBMO</name>
<proteinExistence type="predicted"/>
<accession>A0ACB5U4H5</accession>